<dbReference type="PROSITE" id="PS51292">
    <property type="entry name" value="ZF_RING_CH"/>
    <property type="match status" value="1"/>
</dbReference>
<dbReference type="InterPro" id="IPR001841">
    <property type="entry name" value="Znf_RING"/>
</dbReference>
<protein>
    <submittedName>
        <fullName evidence="8">Uncharacterized protein</fullName>
    </submittedName>
</protein>
<proteinExistence type="predicted"/>
<name>A0A6V7PCR3_ANACO</name>
<keyword evidence="5" id="KW-1133">Transmembrane helix</keyword>
<dbReference type="InterPro" id="IPR033275">
    <property type="entry name" value="MARCH-like"/>
</dbReference>
<dbReference type="EMBL" id="LR862147">
    <property type="protein sequence ID" value="CAD1828553.1"/>
    <property type="molecule type" value="Genomic_DNA"/>
</dbReference>
<evidence type="ECO:0000256" key="1">
    <source>
        <dbReference type="ARBA" id="ARBA00022723"/>
    </source>
</evidence>
<dbReference type="Pfam" id="PF12428">
    <property type="entry name" value="DUF3675"/>
    <property type="match status" value="1"/>
</dbReference>
<dbReference type="Pfam" id="PF12906">
    <property type="entry name" value="RINGv"/>
    <property type="match status" value="1"/>
</dbReference>
<dbReference type="AlphaFoldDB" id="A0A6V7PCR3"/>
<keyword evidence="5" id="KW-0812">Transmembrane</keyword>
<dbReference type="PANTHER" id="PTHR23012">
    <property type="entry name" value="RING/FYVE/PHD ZINC FINGER DOMAIN-CONTAINING"/>
    <property type="match status" value="1"/>
</dbReference>
<evidence type="ECO:0000256" key="5">
    <source>
        <dbReference type="SAM" id="Phobius"/>
    </source>
</evidence>
<dbReference type="GO" id="GO:0016567">
    <property type="term" value="P:protein ubiquitination"/>
    <property type="evidence" value="ECO:0007669"/>
    <property type="project" value="TreeGrafter"/>
</dbReference>
<evidence type="ECO:0000256" key="3">
    <source>
        <dbReference type="ARBA" id="ARBA00022833"/>
    </source>
</evidence>
<dbReference type="CDD" id="cd16495">
    <property type="entry name" value="RING_CH-C4HC3_MARCH"/>
    <property type="match status" value="1"/>
</dbReference>
<dbReference type="Gene3D" id="3.30.40.10">
    <property type="entry name" value="Zinc/RING finger domain, C3HC4 (zinc finger)"/>
    <property type="match status" value="1"/>
</dbReference>
<dbReference type="PANTHER" id="PTHR23012:SF180">
    <property type="entry name" value="RING_FYVE_PHD ZINC FINGER SUPERFAMILY PROTEIN"/>
    <property type="match status" value="1"/>
</dbReference>
<gene>
    <name evidence="8" type="ORF">CB5_LOCUS11764</name>
</gene>
<dbReference type="FunFam" id="3.30.40.10:FF:000318">
    <property type="entry name" value="E3 ubiquitin-protein ligase MARCH4"/>
    <property type="match status" value="1"/>
</dbReference>
<dbReference type="GO" id="GO:0008270">
    <property type="term" value="F:zinc ion binding"/>
    <property type="evidence" value="ECO:0007669"/>
    <property type="project" value="UniProtKB-KW"/>
</dbReference>
<sequence>MGFGDREELRLLVNDDGLDLSSSSSSSYICQCRICHEEEEESSTTMETPCACSGTLKFAHRGCIQRWCDEKGSTLCEICLQNFEPDYAVPPKKTQVADMVVTIRGSLEIPRLNYEPQGTGSDGVADGVAASYYAECASAAERSASCCRSVAVAFTILLLVRHLIAVLAVGADHYAFNIVTVLVLRASGILLPSYFIMRLISVVHQGRLQYQLEQLQRRNNSSAHWTEDDEELQQQTIQIHS</sequence>
<keyword evidence="5" id="KW-0472">Membrane</keyword>
<evidence type="ECO:0000313" key="8">
    <source>
        <dbReference type="EMBL" id="CAD1828553.1"/>
    </source>
</evidence>
<dbReference type="InterPro" id="IPR013083">
    <property type="entry name" value="Znf_RING/FYVE/PHD"/>
</dbReference>
<keyword evidence="3" id="KW-0862">Zinc</keyword>
<feature type="domain" description="RING-type" evidence="6">
    <location>
        <begin position="32"/>
        <end position="79"/>
    </location>
</feature>
<evidence type="ECO:0000259" key="6">
    <source>
        <dbReference type="PROSITE" id="PS50089"/>
    </source>
</evidence>
<evidence type="ECO:0000256" key="2">
    <source>
        <dbReference type="ARBA" id="ARBA00022771"/>
    </source>
</evidence>
<keyword evidence="1" id="KW-0479">Metal-binding</keyword>
<dbReference type="GO" id="GO:0016020">
    <property type="term" value="C:membrane"/>
    <property type="evidence" value="ECO:0007669"/>
    <property type="project" value="TreeGrafter"/>
</dbReference>
<dbReference type="InterPro" id="IPR011016">
    <property type="entry name" value="Znf_RING-CH"/>
</dbReference>
<dbReference type="SMART" id="SM00744">
    <property type="entry name" value="RINGv"/>
    <property type="match status" value="1"/>
</dbReference>
<feature type="domain" description="RING-CH-type" evidence="7">
    <location>
        <begin position="24"/>
        <end position="86"/>
    </location>
</feature>
<dbReference type="GO" id="GO:0004842">
    <property type="term" value="F:ubiquitin-protein transferase activity"/>
    <property type="evidence" value="ECO:0007669"/>
    <property type="project" value="TreeGrafter"/>
</dbReference>
<evidence type="ECO:0000259" key="7">
    <source>
        <dbReference type="PROSITE" id="PS51292"/>
    </source>
</evidence>
<feature type="transmembrane region" description="Helical" evidence="5">
    <location>
        <begin position="175"/>
        <end position="197"/>
    </location>
</feature>
<accession>A0A6V7PCR3</accession>
<dbReference type="InterPro" id="IPR022143">
    <property type="entry name" value="DUF3675"/>
</dbReference>
<feature type="transmembrane region" description="Helical" evidence="5">
    <location>
        <begin position="150"/>
        <end position="169"/>
    </location>
</feature>
<evidence type="ECO:0000256" key="4">
    <source>
        <dbReference type="PROSITE-ProRule" id="PRU00175"/>
    </source>
</evidence>
<keyword evidence="2 4" id="KW-0863">Zinc-finger</keyword>
<organism evidence="8">
    <name type="scientific">Ananas comosus var. bracteatus</name>
    <name type="common">red pineapple</name>
    <dbReference type="NCBI Taxonomy" id="296719"/>
    <lineage>
        <taxon>Eukaryota</taxon>
        <taxon>Viridiplantae</taxon>
        <taxon>Streptophyta</taxon>
        <taxon>Embryophyta</taxon>
        <taxon>Tracheophyta</taxon>
        <taxon>Spermatophyta</taxon>
        <taxon>Magnoliopsida</taxon>
        <taxon>Liliopsida</taxon>
        <taxon>Poales</taxon>
        <taxon>Bromeliaceae</taxon>
        <taxon>Bromelioideae</taxon>
        <taxon>Ananas</taxon>
    </lineage>
</organism>
<reference evidence="8" key="1">
    <citation type="submission" date="2020-07" db="EMBL/GenBank/DDBJ databases">
        <authorList>
            <person name="Lin J."/>
        </authorList>
    </citation>
    <scope>NUCLEOTIDE SEQUENCE</scope>
</reference>
<dbReference type="SUPFAM" id="SSF57850">
    <property type="entry name" value="RING/U-box"/>
    <property type="match status" value="1"/>
</dbReference>
<dbReference type="PROSITE" id="PS50089">
    <property type="entry name" value="ZF_RING_2"/>
    <property type="match status" value="1"/>
</dbReference>